<keyword evidence="1" id="KW-0732">Signal</keyword>
<keyword evidence="3" id="KW-1185">Reference proteome</keyword>
<reference evidence="3" key="1">
    <citation type="journal article" date="2019" name="Int. J. Syst. Evol. Microbiol.">
        <title>The Global Catalogue of Microorganisms (GCM) 10K type strain sequencing project: providing services to taxonomists for standard genome sequencing and annotation.</title>
        <authorList>
            <consortium name="The Broad Institute Genomics Platform"/>
            <consortium name="The Broad Institute Genome Sequencing Center for Infectious Disease"/>
            <person name="Wu L."/>
            <person name="Ma J."/>
        </authorList>
    </citation>
    <scope>NUCLEOTIDE SEQUENCE [LARGE SCALE GENOMIC DNA]</scope>
    <source>
        <strain evidence="3">CCM 7491</strain>
    </source>
</reference>
<feature type="signal peptide" evidence="1">
    <location>
        <begin position="1"/>
        <end position="30"/>
    </location>
</feature>
<gene>
    <name evidence="2" type="ORF">ACFOKF_23275</name>
</gene>
<dbReference type="RefSeq" id="WP_380798973.1">
    <property type="nucleotide sequence ID" value="NZ_JBHRVU010000005.1"/>
</dbReference>
<organism evidence="2 3">
    <name type="scientific">Sphingobium rhizovicinum</name>
    <dbReference type="NCBI Taxonomy" id="432308"/>
    <lineage>
        <taxon>Bacteria</taxon>
        <taxon>Pseudomonadati</taxon>
        <taxon>Pseudomonadota</taxon>
        <taxon>Alphaproteobacteria</taxon>
        <taxon>Sphingomonadales</taxon>
        <taxon>Sphingomonadaceae</taxon>
        <taxon>Sphingobium</taxon>
    </lineage>
</organism>
<comment type="caution">
    <text evidence="2">The sequence shown here is derived from an EMBL/GenBank/DDBJ whole genome shotgun (WGS) entry which is preliminary data.</text>
</comment>
<name>A0ABV7NL41_9SPHN</name>
<dbReference type="Proteomes" id="UP001595681">
    <property type="component" value="Unassembled WGS sequence"/>
</dbReference>
<evidence type="ECO:0000313" key="2">
    <source>
        <dbReference type="EMBL" id="MFC3444075.1"/>
    </source>
</evidence>
<feature type="chain" id="PRO_5046712732" evidence="1">
    <location>
        <begin position="31"/>
        <end position="91"/>
    </location>
</feature>
<dbReference type="EMBL" id="JBHRVU010000005">
    <property type="protein sequence ID" value="MFC3444075.1"/>
    <property type="molecule type" value="Genomic_DNA"/>
</dbReference>
<proteinExistence type="predicted"/>
<accession>A0ABV7NL41</accession>
<evidence type="ECO:0000313" key="3">
    <source>
        <dbReference type="Proteomes" id="UP001595681"/>
    </source>
</evidence>
<sequence length="91" mass="9087">MTPTKTGISFAATAALLALSAAATSVPANAKGEKAETVHCYGVNSCKGTSDCKTAQNDCKGMNVCKGHGFKEMSAKACTAAGGTTTEPKAN</sequence>
<evidence type="ECO:0000256" key="1">
    <source>
        <dbReference type="SAM" id="SignalP"/>
    </source>
</evidence>
<protein>
    <submittedName>
        <fullName evidence="2">Uncharacterized protein</fullName>
    </submittedName>
</protein>